<protein>
    <submittedName>
        <fullName evidence="1">Uncharacterized protein</fullName>
    </submittedName>
</protein>
<accession>A0ABM8XBY5</accession>
<gene>
    <name evidence="1" type="ORF">LMG32289_03850</name>
</gene>
<evidence type="ECO:0000313" key="1">
    <source>
        <dbReference type="EMBL" id="CAG9177587.1"/>
    </source>
</evidence>
<proteinExistence type="predicted"/>
<evidence type="ECO:0000313" key="2">
    <source>
        <dbReference type="Proteomes" id="UP000706525"/>
    </source>
</evidence>
<sequence>MANVGIWLFNLTQCGYYASRAPRRGTPPALSSIGSALSDLSRWSNGRRLTETCPYDLTDGSDIPLSYLLACEPEAGGDYLIGIWNRVNGDSNRIASIGHDDIVGAARTEYTDVDEARIPGFATYFWVMPAEAKVAAVRVKHRTNGVRTLEHYLRNFLKFVNPQHTVHRDDEERGLVVVGYRDNPEAEIVRQLFAKFALGTIRKVGDLDFIRARCNDIRAIVSKTTITSREDVDQDFWQTLSRRVGFGGRAMLEEVPLKLQLPMTFTEAELNNTLADWEAKEEQKLSDWDDLGFVFTGESSPRWLSKSHARNNFDVDVQWIDEEQVNPRALLQQLRRYRNDVLALG</sequence>
<reference evidence="1 2" key="1">
    <citation type="submission" date="2021-08" db="EMBL/GenBank/DDBJ databases">
        <authorList>
            <person name="Peeters C."/>
        </authorList>
    </citation>
    <scope>NUCLEOTIDE SEQUENCE [LARGE SCALE GENOMIC DNA]</scope>
    <source>
        <strain evidence="1 2">LMG 32289</strain>
    </source>
</reference>
<comment type="caution">
    <text evidence="1">The sequence shown here is derived from an EMBL/GenBank/DDBJ whole genome shotgun (WGS) entry which is preliminary data.</text>
</comment>
<name>A0ABM8XBY5_9BURK</name>
<organism evidence="1 2">
    <name type="scientific">Cupriavidus pampae</name>
    <dbReference type="NCBI Taxonomy" id="659251"/>
    <lineage>
        <taxon>Bacteria</taxon>
        <taxon>Pseudomonadati</taxon>
        <taxon>Pseudomonadota</taxon>
        <taxon>Betaproteobacteria</taxon>
        <taxon>Burkholderiales</taxon>
        <taxon>Burkholderiaceae</taxon>
        <taxon>Cupriavidus</taxon>
    </lineage>
</organism>
<dbReference type="EMBL" id="CAJZAG010000007">
    <property type="protein sequence ID" value="CAG9177587.1"/>
    <property type="molecule type" value="Genomic_DNA"/>
</dbReference>
<dbReference type="Proteomes" id="UP000706525">
    <property type="component" value="Unassembled WGS sequence"/>
</dbReference>
<keyword evidence="2" id="KW-1185">Reference proteome</keyword>